<evidence type="ECO:0000313" key="5">
    <source>
        <dbReference type="Proteomes" id="UP001252243"/>
    </source>
</evidence>
<dbReference type="InterPro" id="IPR011990">
    <property type="entry name" value="TPR-like_helical_dom_sf"/>
</dbReference>
<dbReference type="RefSeq" id="WP_310060346.1">
    <property type="nucleotide sequence ID" value="NZ_JAVDVQ010000020.1"/>
</dbReference>
<evidence type="ECO:0000259" key="3">
    <source>
        <dbReference type="SMART" id="SM01043"/>
    </source>
</evidence>
<accession>A0ABU1UGD3</accession>
<keyword evidence="4" id="KW-0238">DNA-binding</keyword>
<organism evidence="4 5">
    <name type="scientific">Arthrobacter ginsengisoli</name>
    <dbReference type="NCBI Taxonomy" id="1356565"/>
    <lineage>
        <taxon>Bacteria</taxon>
        <taxon>Bacillati</taxon>
        <taxon>Actinomycetota</taxon>
        <taxon>Actinomycetes</taxon>
        <taxon>Micrococcales</taxon>
        <taxon>Micrococcaceae</taxon>
        <taxon>Arthrobacter</taxon>
    </lineage>
</organism>
<evidence type="ECO:0000256" key="1">
    <source>
        <dbReference type="ARBA" id="ARBA00023015"/>
    </source>
</evidence>
<keyword evidence="2" id="KW-0804">Transcription</keyword>
<dbReference type="SUPFAM" id="SSF48452">
    <property type="entry name" value="TPR-like"/>
    <property type="match status" value="1"/>
</dbReference>
<reference evidence="4 5" key="1">
    <citation type="submission" date="2023-07" db="EMBL/GenBank/DDBJ databases">
        <title>Sorghum-associated microbial communities from plants grown in Nebraska, USA.</title>
        <authorList>
            <person name="Schachtman D."/>
        </authorList>
    </citation>
    <scope>NUCLEOTIDE SEQUENCE [LARGE SCALE GENOMIC DNA]</scope>
    <source>
        <strain evidence="4 5">BE167</strain>
    </source>
</reference>
<feature type="domain" description="Bacterial transcriptional activator" evidence="3">
    <location>
        <begin position="34"/>
        <end position="172"/>
    </location>
</feature>
<keyword evidence="1" id="KW-0805">Transcription regulation</keyword>
<dbReference type="Pfam" id="PF03704">
    <property type="entry name" value="BTAD"/>
    <property type="match status" value="1"/>
</dbReference>
<protein>
    <submittedName>
        <fullName evidence="4">DNA-binding SARP family transcriptional activator</fullName>
    </submittedName>
</protein>
<sequence length="172" mass="19342">MESLRASIHLVTRQVPGLLVNSGAELSLNDLVDVDLHRVRSCIRELRQTGLNGNAVSSLNLLRDAELLPGWYEDWVLFEQSRLRQDRLRAFDIIGRESLARRDLEVALEASEAALELEPLYESAVGLLIQAQRQQGNNASALRAFEKYRTKLHEDMGLAPSEGLRRLVADVL</sequence>
<dbReference type="GO" id="GO:0003677">
    <property type="term" value="F:DNA binding"/>
    <property type="evidence" value="ECO:0007669"/>
    <property type="project" value="UniProtKB-KW"/>
</dbReference>
<dbReference type="InterPro" id="IPR005158">
    <property type="entry name" value="BTAD"/>
</dbReference>
<dbReference type="Gene3D" id="1.25.40.10">
    <property type="entry name" value="Tetratricopeptide repeat domain"/>
    <property type="match status" value="1"/>
</dbReference>
<dbReference type="Proteomes" id="UP001252243">
    <property type="component" value="Unassembled WGS sequence"/>
</dbReference>
<dbReference type="SMART" id="SM01043">
    <property type="entry name" value="BTAD"/>
    <property type="match status" value="1"/>
</dbReference>
<evidence type="ECO:0000313" key="4">
    <source>
        <dbReference type="EMBL" id="MDR7084242.1"/>
    </source>
</evidence>
<dbReference type="InterPro" id="IPR051677">
    <property type="entry name" value="AfsR-DnrI-RedD_regulator"/>
</dbReference>
<comment type="caution">
    <text evidence="4">The sequence shown here is derived from an EMBL/GenBank/DDBJ whole genome shotgun (WGS) entry which is preliminary data.</text>
</comment>
<name>A0ABU1UGD3_9MICC</name>
<dbReference type="PANTHER" id="PTHR35807">
    <property type="entry name" value="TRANSCRIPTIONAL REGULATOR REDD-RELATED"/>
    <property type="match status" value="1"/>
</dbReference>
<proteinExistence type="predicted"/>
<dbReference type="EMBL" id="JAVDVQ010000020">
    <property type="protein sequence ID" value="MDR7084242.1"/>
    <property type="molecule type" value="Genomic_DNA"/>
</dbReference>
<keyword evidence="5" id="KW-1185">Reference proteome</keyword>
<evidence type="ECO:0000256" key="2">
    <source>
        <dbReference type="ARBA" id="ARBA00023163"/>
    </source>
</evidence>
<dbReference type="PANTHER" id="PTHR35807:SF1">
    <property type="entry name" value="TRANSCRIPTIONAL REGULATOR REDD"/>
    <property type="match status" value="1"/>
</dbReference>
<gene>
    <name evidence="4" type="ORF">J2X01_003550</name>
</gene>